<gene>
    <name evidence="2" type="ORF">AB1471_00320</name>
</gene>
<proteinExistence type="predicted"/>
<dbReference type="PIRSF" id="PIRSF021350">
    <property type="entry name" value="UCP021350"/>
    <property type="match status" value="1"/>
</dbReference>
<protein>
    <submittedName>
        <fullName evidence="2">Helix-turn-helix domain-containing protein</fullName>
    </submittedName>
</protein>
<dbReference type="EMBL" id="JBFMIA010000001">
    <property type="protein sequence ID" value="MEW9500240.1"/>
    <property type="molecule type" value="Genomic_DNA"/>
</dbReference>
<dbReference type="InterPro" id="IPR008308">
    <property type="entry name" value="YpbB-like"/>
</dbReference>
<dbReference type="RefSeq" id="WP_367777523.1">
    <property type="nucleotide sequence ID" value="NZ_JBFMIA010000001.1"/>
</dbReference>
<name>A0ABV3PYS8_9BACL</name>
<reference evidence="2 3" key="1">
    <citation type="journal article" date="1979" name="Int. J. Syst. Evol. Microbiol.">
        <title>Bacillus globisporus subsp. marinus subsp. nov.</title>
        <authorList>
            <person name="Liu H."/>
        </authorList>
    </citation>
    <scope>NUCLEOTIDE SEQUENCE [LARGE SCALE GENOMIC DNA]</scope>
    <source>
        <strain evidence="2 3">DSM 1297</strain>
    </source>
</reference>
<sequence>MTYLDAILLTCFRTFNGDRSRSAIYHLLTGKKTSQTIQDAHLYGVSNLFQTLPKLSRAYFDERCEFLIEEKFVQELQDQRFSITKKGNSRLVNYFQDHPFPSYLNGWIYHDRAMVFWKRLNLLVQSASNIRHKEKSFYPVQRDPDIQRWVRETFVKWGEKRNKKIAEFHQELITLCQREDFPDHPEFIINRLSGYQLIGLTIDQISQHFQIEQVEVHYRFLHSLHYCMIKIQNQPLLYPLLFGLLQDLMNQSIRLTSSTKKTFSYIEKGLSLTDIATVRNLKESTIEDHIIELALMIPTFDIIEFVPKDLQDDVWLTAKKINHRRLREFKEEIPAASYFQIRLVLVKRGREDEKWKNYSSKNLATDRLEKVKRK</sequence>
<organism evidence="2 3">
    <name type="scientific">Jeotgalibacillus marinus</name>
    <dbReference type="NCBI Taxonomy" id="86667"/>
    <lineage>
        <taxon>Bacteria</taxon>
        <taxon>Bacillati</taxon>
        <taxon>Bacillota</taxon>
        <taxon>Bacilli</taxon>
        <taxon>Bacillales</taxon>
        <taxon>Caryophanaceae</taxon>
        <taxon>Jeotgalibacillus</taxon>
    </lineage>
</organism>
<comment type="caution">
    <text evidence="2">The sequence shown here is derived from an EMBL/GenBank/DDBJ whole genome shotgun (WGS) entry which is preliminary data.</text>
</comment>
<evidence type="ECO:0000259" key="1">
    <source>
        <dbReference type="Pfam" id="PF14493"/>
    </source>
</evidence>
<accession>A0ABV3PYS8</accession>
<dbReference type="Pfam" id="PF14493">
    <property type="entry name" value="HTH_40"/>
    <property type="match status" value="1"/>
</dbReference>
<feature type="domain" description="Helicase Helix-turn-helix" evidence="1">
    <location>
        <begin position="258"/>
        <end position="345"/>
    </location>
</feature>
<dbReference type="Proteomes" id="UP001556040">
    <property type="component" value="Unassembled WGS sequence"/>
</dbReference>
<keyword evidence="3" id="KW-1185">Reference proteome</keyword>
<evidence type="ECO:0000313" key="2">
    <source>
        <dbReference type="EMBL" id="MEW9500240.1"/>
    </source>
</evidence>
<dbReference type="InterPro" id="IPR029491">
    <property type="entry name" value="Helicase_HTH"/>
</dbReference>
<evidence type="ECO:0000313" key="3">
    <source>
        <dbReference type="Proteomes" id="UP001556040"/>
    </source>
</evidence>